<organism evidence="1 2">
    <name type="scientific">Rotaria magnacalcarata</name>
    <dbReference type="NCBI Taxonomy" id="392030"/>
    <lineage>
        <taxon>Eukaryota</taxon>
        <taxon>Metazoa</taxon>
        <taxon>Spiralia</taxon>
        <taxon>Gnathifera</taxon>
        <taxon>Rotifera</taxon>
        <taxon>Eurotatoria</taxon>
        <taxon>Bdelloidea</taxon>
        <taxon>Philodinida</taxon>
        <taxon>Philodinidae</taxon>
        <taxon>Rotaria</taxon>
    </lineage>
</organism>
<dbReference type="EMBL" id="CAJOBH010150681">
    <property type="protein sequence ID" value="CAF4844620.1"/>
    <property type="molecule type" value="Genomic_DNA"/>
</dbReference>
<proteinExistence type="predicted"/>
<dbReference type="AlphaFoldDB" id="A0A8S3BXD0"/>
<reference evidence="1" key="1">
    <citation type="submission" date="2021-02" db="EMBL/GenBank/DDBJ databases">
        <authorList>
            <person name="Nowell W R."/>
        </authorList>
    </citation>
    <scope>NUCLEOTIDE SEQUENCE</scope>
</reference>
<protein>
    <submittedName>
        <fullName evidence="1">Uncharacterized protein</fullName>
    </submittedName>
</protein>
<feature type="non-terminal residue" evidence="1">
    <location>
        <position position="63"/>
    </location>
</feature>
<dbReference type="Proteomes" id="UP000681967">
    <property type="component" value="Unassembled WGS sequence"/>
</dbReference>
<evidence type="ECO:0000313" key="1">
    <source>
        <dbReference type="EMBL" id="CAF4844620.1"/>
    </source>
</evidence>
<evidence type="ECO:0000313" key="2">
    <source>
        <dbReference type="Proteomes" id="UP000681967"/>
    </source>
</evidence>
<comment type="caution">
    <text evidence="1">The sequence shown here is derived from an EMBL/GenBank/DDBJ whole genome shotgun (WGS) entry which is preliminary data.</text>
</comment>
<accession>A0A8S3BXD0</accession>
<gene>
    <name evidence="1" type="ORF">BYL167_LOCUS49950</name>
</gene>
<name>A0A8S3BXD0_9BILA</name>
<sequence length="63" mass="7572">MTRLIKQFKALTIVVILFKCFFLIKSLQLNLPDLYAYGELEWINMHLFLLGKHHQRLKAYCFV</sequence>